<evidence type="ECO:0008006" key="5">
    <source>
        <dbReference type="Google" id="ProtNLM"/>
    </source>
</evidence>
<evidence type="ECO:0000313" key="4">
    <source>
        <dbReference type="Proteomes" id="UP000317429"/>
    </source>
</evidence>
<feature type="transmembrane region" description="Helical" evidence="2">
    <location>
        <begin position="20"/>
        <end position="38"/>
    </location>
</feature>
<dbReference type="KEGG" id="pnd:Pla175_30690"/>
<organism evidence="3 4">
    <name type="scientific">Pirellulimonas nuda</name>
    <dbReference type="NCBI Taxonomy" id="2528009"/>
    <lineage>
        <taxon>Bacteria</taxon>
        <taxon>Pseudomonadati</taxon>
        <taxon>Planctomycetota</taxon>
        <taxon>Planctomycetia</taxon>
        <taxon>Pirellulales</taxon>
        <taxon>Lacipirellulaceae</taxon>
        <taxon>Pirellulimonas</taxon>
    </lineage>
</organism>
<dbReference type="EMBL" id="CP036291">
    <property type="protein sequence ID" value="QDU89675.1"/>
    <property type="molecule type" value="Genomic_DNA"/>
</dbReference>
<dbReference type="OrthoDB" id="283474at2"/>
<sequence>MPKRQDKPEGAAARRSNWGAAIVCLLAFLVVLGVYAYYLERRLDAFEQTLRPSTPNELLPDEPGRGDSNHLAANPVQGQVVYVPAYSHIYHGDGDPYLLTITLSVRNTSLNSEIIVKSVRYFNTKGEQVESYLDTPVRLPALGTTEVVVARDDASGGSGANFLVEWYSELPVSQPIIESVMIDTKAQQGLSFARRGTVITETTTRPAAADADGPTE</sequence>
<dbReference type="RefSeq" id="WP_145286672.1">
    <property type="nucleotide sequence ID" value="NZ_CP036291.1"/>
</dbReference>
<proteinExistence type="predicted"/>
<evidence type="ECO:0000256" key="1">
    <source>
        <dbReference type="SAM" id="MobiDB-lite"/>
    </source>
</evidence>
<keyword evidence="2" id="KW-0472">Membrane</keyword>
<dbReference type="InterPro" id="IPR021471">
    <property type="entry name" value="DUF3124"/>
</dbReference>
<gene>
    <name evidence="3" type="ORF">Pla175_30690</name>
</gene>
<feature type="region of interest" description="Disordered" evidence="1">
    <location>
        <begin position="52"/>
        <end position="71"/>
    </location>
</feature>
<keyword evidence="2" id="KW-1133">Transmembrane helix</keyword>
<evidence type="ECO:0000313" key="3">
    <source>
        <dbReference type="EMBL" id="QDU89675.1"/>
    </source>
</evidence>
<keyword evidence="2" id="KW-0812">Transmembrane</keyword>
<accession>A0A518DDW8</accession>
<dbReference type="Pfam" id="PF11322">
    <property type="entry name" value="DUF3124"/>
    <property type="match status" value="1"/>
</dbReference>
<name>A0A518DDW8_9BACT</name>
<evidence type="ECO:0000256" key="2">
    <source>
        <dbReference type="SAM" id="Phobius"/>
    </source>
</evidence>
<dbReference type="Proteomes" id="UP000317429">
    <property type="component" value="Chromosome"/>
</dbReference>
<dbReference type="AlphaFoldDB" id="A0A518DDW8"/>
<protein>
    <recommendedName>
        <fullName evidence="5">DUF3124 domain-containing protein</fullName>
    </recommendedName>
</protein>
<reference evidence="3 4" key="1">
    <citation type="submission" date="2019-02" db="EMBL/GenBank/DDBJ databases">
        <title>Deep-cultivation of Planctomycetes and their phenomic and genomic characterization uncovers novel biology.</title>
        <authorList>
            <person name="Wiegand S."/>
            <person name="Jogler M."/>
            <person name="Boedeker C."/>
            <person name="Pinto D."/>
            <person name="Vollmers J."/>
            <person name="Rivas-Marin E."/>
            <person name="Kohn T."/>
            <person name="Peeters S.H."/>
            <person name="Heuer A."/>
            <person name="Rast P."/>
            <person name="Oberbeckmann S."/>
            <person name="Bunk B."/>
            <person name="Jeske O."/>
            <person name="Meyerdierks A."/>
            <person name="Storesund J.E."/>
            <person name="Kallscheuer N."/>
            <person name="Luecker S."/>
            <person name="Lage O.M."/>
            <person name="Pohl T."/>
            <person name="Merkel B.J."/>
            <person name="Hornburger P."/>
            <person name="Mueller R.-W."/>
            <person name="Bruemmer F."/>
            <person name="Labrenz M."/>
            <person name="Spormann A.M."/>
            <person name="Op den Camp H."/>
            <person name="Overmann J."/>
            <person name="Amann R."/>
            <person name="Jetten M.S.M."/>
            <person name="Mascher T."/>
            <person name="Medema M.H."/>
            <person name="Devos D.P."/>
            <person name="Kaster A.-K."/>
            <person name="Ovreas L."/>
            <person name="Rohde M."/>
            <person name="Galperin M.Y."/>
            <person name="Jogler C."/>
        </authorList>
    </citation>
    <scope>NUCLEOTIDE SEQUENCE [LARGE SCALE GENOMIC DNA]</scope>
    <source>
        <strain evidence="3 4">Pla175</strain>
    </source>
</reference>
<keyword evidence="4" id="KW-1185">Reference proteome</keyword>